<accession>A0A074W0Z4</accession>
<dbReference type="AlphaFoldDB" id="A0A074W0Z4"/>
<feature type="coiled-coil region" evidence="1">
    <location>
        <begin position="133"/>
        <end position="160"/>
    </location>
</feature>
<dbReference type="InterPro" id="IPR021804">
    <property type="entry name" value="DUF3375"/>
</dbReference>
<gene>
    <name evidence="2" type="ORF">SASC598J21_010790</name>
</gene>
<organism evidence="2 3">
    <name type="scientific">Snodgrassella alvi SCGC AB-598-J21</name>
    <dbReference type="NCBI Taxonomy" id="1385367"/>
    <lineage>
        <taxon>Bacteria</taxon>
        <taxon>Pseudomonadati</taxon>
        <taxon>Pseudomonadota</taxon>
        <taxon>Betaproteobacteria</taxon>
        <taxon>Neisseriales</taxon>
        <taxon>Neisseriaceae</taxon>
        <taxon>Snodgrassella</taxon>
    </lineage>
</organism>
<evidence type="ECO:0000256" key="1">
    <source>
        <dbReference type="SAM" id="Coils"/>
    </source>
</evidence>
<dbReference type="Pfam" id="PF11855">
    <property type="entry name" value="DUF3375"/>
    <property type="match status" value="1"/>
</dbReference>
<protein>
    <recommendedName>
        <fullName evidence="4">DUF3375 domain-containing protein</fullName>
    </recommendedName>
</protein>
<dbReference type="Proteomes" id="UP000027644">
    <property type="component" value="Unassembled WGS sequence"/>
</dbReference>
<reference evidence="2 3" key="1">
    <citation type="journal article" date="2014" name="PLoS Genet.">
        <title>Hidden diversity in honey bee gut symbionts detected by single-cell genomics.</title>
        <authorList>
            <person name="Engel P."/>
            <person name="Stepanauskas R."/>
            <person name="Moran N."/>
        </authorList>
    </citation>
    <scope>NUCLEOTIDE SEQUENCE [LARGE SCALE GENOMIC DNA]</scope>
    <source>
        <strain evidence="2 3">SCGC AB-598-J21</strain>
    </source>
</reference>
<comment type="caution">
    <text evidence="2">The sequence shown here is derived from an EMBL/GenBank/DDBJ whole genome shotgun (WGS) entry which is preliminary data.</text>
</comment>
<dbReference type="EMBL" id="AVQL01000435">
    <property type="protein sequence ID" value="KEQ01139.1"/>
    <property type="molecule type" value="Genomic_DNA"/>
</dbReference>
<proteinExistence type="predicted"/>
<sequence>MNFSHSLAKYRRLYEENKVWKLLRATTAPLILAFIEQVFSSGQNEISYSQARILLDAELEKNHWYADTPAAIYINQWVKDGWLREMDNKLTKTDTCEIALRFCQSFDERNINTSASHLRIVQEAVRELVIALNENPEERIALLNQRKAELEKEITNIQTKGINTLSDQQRRERLREIYQLASVLTNDFRYVEDEIRRLDQEIRIKMIEKDNNRGEVLQATMDQEALLAQSDAGSAFESFFQLLCDSNRSTEFKEQLDIILNQISDNYLQPRQRKFLKRLLQELTQESEHIFQIRRRTEENLKTYIKSGAAQEKRTVDRLIIQLEQLAVNFSKNNINLKQAIHLILPTGNIEINSPDSICLKEPIAAIQITDITEHTNSVVPSETVLTLLDTIQIKEVADSIYHNLCTFGPLTIAGLVEKKPINFGLEELVAYLRIAQHIQATDLNEKESIIIQDKQGIQIKATLPKYLLSASLFPDNLEELSL</sequence>
<evidence type="ECO:0008006" key="4">
    <source>
        <dbReference type="Google" id="ProtNLM"/>
    </source>
</evidence>
<keyword evidence="1" id="KW-0175">Coiled coil</keyword>
<name>A0A074W0Z4_9NEIS</name>
<evidence type="ECO:0000313" key="2">
    <source>
        <dbReference type="EMBL" id="KEQ01139.1"/>
    </source>
</evidence>
<evidence type="ECO:0000313" key="3">
    <source>
        <dbReference type="Proteomes" id="UP000027644"/>
    </source>
</evidence>